<evidence type="ECO:0000313" key="2">
    <source>
        <dbReference type="EMBL" id="PMD64983.1"/>
    </source>
</evidence>
<proteinExistence type="predicted"/>
<evidence type="ECO:0000259" key="1">
    <source>
        <dbReference type="PROSITE" id="PS51819"/>
    </source>
</evidence>
<dbReference type="SUPFAM" id="SSF54593">
    <property type="entry name" value="Glyoxalase/Bleomycin resistance protein/Dihydroxybiphenyl dioxygenase"/>
    <property type="match status" value="1"/>
</dbReference>
<reference evidence="2 3" key="1">
    <citation type="submission" date="2016-04" db="EMBL/GenBank/DDBJ databases">
        <title>A degradative enzymes factory behind the ericoid mycorrhizal symbiosis.</title>
        <authorList>
            <consortium name="DOE Joint Genome Institute"/>
            <person name="Martino E."/>
            <person name="Morin E."/>
            <person name="Grelet G."/>
            <person name="Kuo A."/>
            <person name="Kohler A."/>
            <person name="Daghino S."/>
            <person name="Barry K."/>
            <person name="Choi C."/>
            <person name="Cichocki N."/>
            <person name="Clum A."/>
            <person name="Copeland A."/>
            <person name="Hainaut M."/>
            <person name="Haridas S."/>
            <person name="Labutti K."/>
            <person name="Lindquist E."/>
            <person name="Lipzen A."/>
            <person name="Khouja H.-R."/>
            <person name="Murat C."/>
            <person name="Ohm R."/>
            <person name="Olson A."/>
            <person name="Spatafora J."/>
            <person name="Veneault-Fourrey C."/>
            <person name="Henrissat B."/>
            <person name="Grigoriev I."/>
            <person name="Martin F."/>
            <person name="Perotto S."/>
        </authorList>
    </citation>
    <scope>NUCLEOTIDE SEQUENCE [LARGE SCALE GENOMIC DNA]</scope>
    <source>
        <strain evidence="2 3">E</strain>
    </source>
</reference>
<dbReference type="InterPro" id="IPR037523">
    <property type="entry name" value="VOC_core"/>
</dbReference>
<dbReference type="Proteomes" id="UP000235371">
    <property type="component" value="Unassembled WGS sequence"/>
</dbReference>
<dbReference type="OrthoDB" id="447346at2759"/>
<dbReference type="CDD" id="cd07247">
    <property type="entry name" value="SgaA_N_like"/>
    <property type="match status" value="1"/>
</dbReference>
<dbReference type="Gene3D" id="3.10.180.10">
    <property type="entry name" value="2,3-Dihydroxybiphenyl 1,2-Dioxygenase, domain 1"/>
    <property type="match status" value="1"/>
</dbReference>
<dbReference type="InParanoid" id="A0A2J6TPN5"/>
<dbReference type="GeneID" id="36584729"/>
<protein>
    <recommendedName>
        <fullName evidence="1">VOC domain-containing protein</fullName>
    </recommendedName>
</protein>
<dbReference type="RefSeq" id="XP_024741887.1">
    <property type="nucleotide sequence ID" value="XM_024876650.1"/>
</dbReference>
<name>A0A2J6TPN5_9HELO</name>
<feature type="domain" description="VOC" evidence="1">
    <location>
        <begin position="12"/>
        <end position="138"/>
    </location>
</feature>
<organism evidence="2 3">
    <name type="scientific">Hyaloscypha bicolor E</name>
    <dbReference type="NCBI Taxonomy" id="1095630"/>
    <lineage>
        <taxon>Eukaryota</taxon>
        <taxon>Fungi</taxon>
        <taxon>Dikarya</taxon>
        <taxon>Ascomycota</taxon>
        <taxon>Pezizomycotina</taxon>
        <taxon>Leotiomycetes</taxon>
        <taxon>Helotiales</taxon>
        <taxon>Hyaloscyphaceae</taxon>
        <taxon>Hyaloscypha</taxon>
        <taxon>Hyaloscypha bicolor</taxon>
    </lineage>
</organism>
<dbReference type="EMBL" id="KZ613747">
    <property type="protein sequence ID" value="PMD64983.1"/>
    <property type="molecule type" value="Genomic_DNA"/>
</dbReference>
<keyword evidence="3" id="KW-1185">Reference proteome</keyword>
<dbReference type="Pfam" id="PF22677">
    <property type="entry name" value="Ble-like_N"/>
    <property type="match status" value="1"/>
</dbReference>
<dbReference type="PANTHER" id="PTHR33993">
    <property type="entry name" value="GLYOXALASE-RELATED"/>
    <property type="match status" value="1"/>
</dbReference>
<gene>
    <name evidence="2" type="ORF">K444DRAFT_554426</name>
</gene>
<dbReference type="AlphaFoldDB" id="A0A2J6TPN5"/>
<dbReference type="PROSITE" id="PS51819">
    <property type="entry name" value="VOC"/>
    <property type="match status" value="1"/>
</dbReference>
<dbReference type="InterPro" id="IPR053863">
    <property type="entry name" value="Glyoxy/Ble-like_N"/>
</dbReference>
<dbReference type="InterPro" id="IPR029068">
    <property type="entry name" value="Glyas_Bleomycin-R_OHBP_Dase"/>
</dbReference>
<sequence length="139" mass="15359">MAETPDKMEPGMITWTEIPCTDLERIQTFYSTVFGWNVTPSLGGSEDFSMFSKGATHGSFIKLAPHNFLSPGIHPENPDAARIALRVTINVESVDEKLKEIEKAGGSLYIPKKAIPGDMGFVAYFLDTEKNVMGVWSMK</sequence>
<evidence type="ECO:0000313" key="3">
    <source>
        <dbReference type="Proteomes" id="UP000235371"/>
    </source>
</evidence>
<dbReference type="InterPro" id="IPR052164">
    <property type="entry name" value="Anthracycline_SecMetBiosynth"/>
</dbReference>
<accession>A0A2J6TPN5</accession>